<evidence type="ECO:0000256" key="1">
    <source>
        <dbReference type="SAM" id="Phobius"/>
    </source>
</evidence>
<name>A0ABT6R6Q0_9BACL</name>
<reference evidence="2 3" key="1">
    <citation type="submission" date="2023-04" db="EMBL/GenBank/DDBJ databases">
        <title>Antarctic isolates genomes.</title>
        <authorList>
            <person name="Dimov S.G."/>
        </authorList>
    </citation>
    <scope>NUCLEOTIDE SEQUENCE [LARGE SCALE GENOMIC DNA]</scope>
    <source>
        <strain evidence="2 3">AL19</strain>
    </source>
</reference>
<dbReference type="Proteomes" id="UP001243286">
    <property type="component" value="Unassembled WGS sequence"/>
</dbReference>
<keyword evidence="1" id="KW-0472">Membrane</keyword>
<proteinExistence type="predicted"/>
<evidence type="ECO:0000313" key="2">
    <source>
        <dbReference type="EMBL" id="MDI3235961.1"/>
    </source>
</evidence>
<protein>
    <submittedName>
        <fullName evidence="2">Uncharacterized protein</fullName>
    </submittedName>
</protein>
<keyword evidence="3" id="KW-1185">Reference proteome</keyword>
<feature type="transmembrane region" description="Helical" evidence="1">
    <location>
        <begin position="21"/>
        <end position="41"/>
    </location>
</feature>
<dbReference type="RefSeq" id="WP_282356953.1">
    <property type="nucleotide sequence ID" value="NZ_JASBQV010000025.1"/>
</dbReference>
<keyword evidence="1" id="KW-0812">Transmembrane</keyword>
<dbReference type="EMBL" id="JASBQV010000025">
    <property type="protein sequence ID" value="MDI3235961.1"/>
    <property type="molecule type" value="Genomic_DNA"/>
</dbReference>
<gene>
    <name evidence="2" type="ORF">QK289_13170</name>
</gene>
<organism evidence="2 3">
    <name type="scientific">Exiguobacterium antarcticum</name>
    <dbReference type="NCBI Taxonomy" id="132920"/>
    <lineage>
        <taxon>Bacteria</taxon>
        <taxon>Bacillati</taxon>
        <taxon>Bacillota</taxon>
        <taxon>Bacilli</taxon>
        <taxon>Bacillales</taxon>
        <taxon>Bacillales Family XII. Incertae Sedis</taxon>
        <taxon>Exiguobacterium</taxon>
    </lineage>
</organism>
<comment type="caution">
    <text evidence="2">The sequence shown here is derived from an EMBL/GenBank/DDBJ whole genome shotgun (WGS) entry which is preliminary data.</text>
</comment>
<accession>A0ABT6R6Q0</accession>
<sequence length="236" mass="27584">MKKVWTTEHLRKEENRIFTSLLVLIIGLIISVPLMLSTRVIPESLINLAGKTATVFYNGSLLYFILCAVLYLRVYLNVDSKNEGKKLKKDLGINKLSFRKLSDKSYEMHHHEYTNQEIDEMFSKGMSSDDITRIWKEQLMNDFKRLESFIRTEELQGGSVNFHTYTHVRMYKTWNKIAQDAGIVFEVVKDNNQKPVGFKWSQWKKVVYKTNGKKATKDSIPKADEWNKYILTSKAD</sequence>
<feature type="transmembrane region" description="Helical" evidence="1">
    <location>
        <begin position="61"/>
        <end position="78"/>
    </location>
</feature>
<evidence type="ECO:0000313" key="3">
    <source>
        <dbReference type="Proteomes" id="UP001243286"/>
    </source>
</evidence>
<keyword evidence="1" id="KW-1133">Transmembrane helix</keyword>